<keyword evidence="1" id="KW-1133">Transmembrane helix</keyword>
<reference evidence="2 3" key="1">
    <citation type="submission" date="2020-03" db="EMBL/GenBank/DDBJ databases">
        <title>WGS of actinomycetes isolated from Thailand.</title>
        <authorList>
            <person name="Thawai C."/>
        </authorList>
    </citation>
    <scope>NUCLEOTIDE SEQUENCE [LARGE SCALE GENOMIC DNA]</scope>
    <source>
        <strain evidence="2 3">HSS6-12</strain>
    </source>
</reference>
<comment type="caution">
    <text evidence="2">The sequence shown here is derived from an EMBL/GenBank/DDBJ whole genome shotgun (WGS) entry which is preliminary data.</text>
</comment>
<dbReference type="EMBL" id="JAATEO010000025">
    <property type="protein sequence ID" value="NJP34468.1"/>
    <property type="molecule type" value="Genomic_DNA"/>
</dbReference>
<evidence type="ECO:0000313" key="3">
    <source>
        <dbReference type="Proteomes" id="UP000783871"/>
    </source>
</evidence>
<sequence>MAPPRPTVPRRGAHRAAARSVSLLVRAVAVLAVLVVLATLFLDVLLIAVGLLTPAVAAVVRLRRWLGRLAAQPARAAPAAGH</sequence>
<feature type="transmembrane region" description="Helical" evidence="1">
    <location>
        <begin position="21"/>
        <end position="38"/>
    </location>
</feature>
<dbReference type="Proteomes" id="UP000783871">
    <property type="component" value="Unassembled WGS sequence"/>
</dbReference>
<keyword evidence="1" id="KW-0812">Transmembrane</keyword>
<evidence type="ECO:0000313" key="2">
    <source>
        <dbReference type="EMBL" id="NJP34468.1"/>
    </source>
</evidence>
<protein>
    <submittedName>
        <fullName evidence="2">Uncharacterized protein</fullName>
    </submittedName>
</protein>
<proteinExistence type="predicted"/>
<organism evidence="2 3">
    <name type="scientific">Micromonospora thermarum</name>
    <dbReference type="NCBI Taxonomy" id="2720024"/>
    <lineage>
        <taxon>Bacteria</taxon>
        <taxon>Bacillati</taxon>
        <taxon>Actinomycetota</taxon>
        <taxon>Actinomycetes</taxon>
        <taxon>Micromonosporales</taxon>
        <taxon>Micromonosporaceae</taxon>
        <taxon>Micromonospora</taxon>
    </lineage>
</organism>
<feature type="transmembrane region" description="Helical" evidence="1">
    <location>
        <begin position="44"/>
        <end position="62"/>
    </location>
</feature>
<name>A0ABX0ZAF3_9ACTN</name>
<keyword evidence="1" id="KW-0472">Membrane</keyword>
<dbReference type="RefSeq" id="WP_168002825.1">
    <property type="nucleotide sequence ID" value="NZ_JAATEO010000025.1"/>
</dbReference>
<keyword evidence="3" id="KW-1185">Reference proteome</keyword>
<evidence type="ECO:0000256" key="1">
    <source>
        <dbReference type="SAM" id="Phobius"/>
    </source>
</evidence>
<accession>A0ABX0ZAF3</accession>
<gene>
    <name evidence="2" type="ORF">HCJ94_21420</name>
</gene>